<sequence length="71" mass="7498">MAGDGRSTNRPLGKPERRPRQGLVDQTAGLQAASPPPASSPIISLSASRFRSFSLRPNQAANGLSWVGKLI</sequence>
<evidence type="ECO:0000256" key="1">
    <source>
        <dbReference type="SAM" id="MobiDB-lite"/>
    </source>
</evidence>
<evidence type="ECO:0000313" key="3">
    <source>
        <dbReference type="Proteomes" id="UP001187192"/>
    </source>
</evidence>
<comment type="caution">
    <text evidence="2">The sequence shown here is derived from an EMBL/GenBank/DDBJ whole genome shotgun (WGS) entry which is preliminary data.</text>
</comment>
<protein>
    <submittedName>
        <fullName evidence="2">Uncharacterized protein</fullName>
    </submittedName>
</protein>
<dbReference type="EMBL" id="BTGU01018599">
    <property type="protein sequence ID" value="GMN74197.1"/>
    <property type="molecule type" value="Genomic_DNA"/>
</dbReference>
<reference evidence="2" key="1">
    <citation type="submission" date="2023-07" db="EMBL/GenBank/DDBJ databases">
        <title>draft genome sequence of fig (Ficus carica).</title>
        <authorList>
            <person name="Takahashi T."/>
            <person name="Nishimura K."/>
        </authorList>
    </citation>
    <scope>NUCLEOTIDE SEQUENCE</scope>
</reference>
<feature type="compositionally biased region" description="Polar residues" evidence="1">
    <location>
        <begin position="1"/>
        <end position="10"/>
    </location>
</feature>
<keyword evidence="3" id="KW-1185">Reference proteome</keyword>
<proteinExistence type="predicted"/>
<accession>A0AA88JJ20</accession>
<evidence type="ECO:0000313" key="2">
    <source>
        <dbReference type="EMBL" id="GMN74197.1"/>
    </source>
</evidence>
<feature type="region of interest" description="Disordered" evidence="1">
    <location>
        <begin position="1"/>
        <end position="41"/>
    </location>
</feature>
<gene>
    <name evidence="2" type="ORF">TIFTF001_055779</name>
</gene>
<dbReference type="AlphaFoldDB" id="A0AA88JJ20"/>
<dbReference type="Proteomes" id="UP001187192">
    <property type="component" value="Unassembled WGS sequence"/>
</dbReference>
<organism evidence="2 3">
    <name type="scientific">Ficus carica</name>
    <name type="common">Common fig</name>
    <dbReference type="NCBI Taxonomy" id="3494"/>
    <lineage>
        <taxon>Eukaryota</taxon>
        <taxon>Viridiplantae</taxon>
        <taxon>Streptophyta</taxon>
        <taxon>Embryophyta</taxon>
        <taxon>Tracheophyta</taxon>
        <taxon>Spermatophyta</taxon>
        <taxon>Magnoliopsida</taxon>
        <taxon>eudicotyledons</taxon>
        <taxon>Gunneridae</taxon>
        <taxon>Pentapetalae</taxon>
        <taxon>rosids</taxon>
        <taxon>fabids</taxon>
        <taxon>Rosales</taxon>
        <taxon>Moraceae</taxon>
        <taxon>Ficeae</taxon>
        <taxon>Ficus</taxon>
    </lineage>
</organism>
<name>A0AA88JJ20_FICCA</name>